<feature type="compositionally biased region" description="Gly residues" evidence="1">
    <location>
        <begin position="93"/>
        <end position="109"/>
    </location>
</feature>
<organism evidence="2">
    <name type="scientific">uncultured Nocardioidaceae bacterium</name>
    <dbReference type="NCBI Taxonomy" id="253824"/>
    <lineage>
        <taxon>Bacteria</taxon>
        <taxon>Bacillati</taxon>
        <taxon>Actinomycetota</taxon>
        <taxon>Actinomycetes</taxon>
        <taxon>Propionibacteriales</taxon>
        <taxon>Nocardioidaceae</taxon>
        <taxon>environmental samples</taxon>
    </lineage>
</organism>
<evidence type="ECO:0000256" key="1">
    <source>
        <dbReference type="SAM" id="MobiDB-lite"/>
    </source>
</evidence>
<sequence length="187" mass="19771">DLGADRRPRPGAADRRAVRRRLQQAAQAGRGDRRGAGRHRRAAHPARRPDPEPGRDGEGLRLAREGRLRGGHRGPRRRAAGGEGRHRRREGGGRGGHGPGGVQRAGGGRELPRPQGVGELPPAPVPARRHRGSARFCPAVLQRLGQPAEHLGVDDPVDVLRRAGGGVEARVLRGTRGTAGAADGLVL</sequence>
<feature type="compositionally biased region" description="Basic residues" evidence="1">
    <location>
        <begin position="69"/>
        <end position="89"/>
    </location>
</feature>
<feature type="non-terminal residue" evidence="2">
    <location>
        <position position="187"/>
    </location>
</feature>
<feature type="compositionally biased region" description="Basic and acidic residues" evidence="1">
    <location>
        <begin position="1"/>
        <end position="16"/>
    </location>
</feature>
<reference evidence="2" key="1">
    <citation type="submission" date="2020-02" db="EMBL/GenBank/DDBJ databases">
        <authorList>
            <person name="Meier V. D."/>
        </authorList>
    </citation>
    <scope>NUCLEOTIDE SEQUENCE</scope>
    <source>
        <strain evidence="2">AVDCRST_MAG47</strain>
    </source>
</reference>
<feature type="non-terminal residue" evidence="2">
    <location>
        <position position="1"/>
    </location>
</feature>
<feature type="compositionally biased region" description="Basic residues" evidence="1">
    <location>
        <begin position="36"/>
        <end position="46"/>
    </location>
</feature>
<accession>A0A6J4MWY3</accession>
<feature type="compositionally biased region" description="Basic and acidic residues" evidence="1">
    <location>
        <begin position="47"/>
        <end position="68"/>
    </location>
</feature>
<dbReference type="EMBL" id="CADCUK010000068">
    <property type="protein sequence ID" value="CAA9368865.1"/>
    <property type="molecule type" value="Genomic_DNA"/>
</dbReference>
<feature type="region of interest" description="Disordered" evidence="1">
    <location>
        <begin position="1"/>
        <end position="131"/>
    </location>
</feature>
<dbReference type="AlphaFoldDB" id="A0A6J4MWY3"/>
<evidence type="ECO:0000313" key="2">
    <source>
        <dbReference type="EMBL" id="CAA9368865.1"/>
    </source>
</evidence>
<protein>
    <submittedName>
        <fullName evidence="2">LemA protein</fullName>
    </submittedName>
</protein>
<proteinExistence type="predicted"/>
<name>A0A6J4MWY3_9ACTN</name>
<gene>
    <name evidence="2" type="ORF">AVDCRST_MAG47-935</name>
</gene>